<dbReference type="InterPro" id="IPR036388">
    <property type="entry name" value="WH-like_DNA-bd_sf"/>
</dbReference>
<dbReference type="Gene3D" id="1.10.10.10">
    <property type="entry name" value="Winged helix-like DNA-binding domain superfamily/Winged helix DNA-binding domain"/>
    <property type="match status" value="1"/>
</dbReference>
<dbReference type="Pfam" id="PF13730">
    <property type="entry name" value="HTH_36"/>
    <property type="match status" value="1"/>
</dbReference>
<sequence>MIKMFLSLDKKFDSNGDVTVMLSLDTELIRKGILAKLTPAQLKVLLAIASHIDDDGVAFPSMRYISEVTGVVLNTVNTAVKGLLELRIDGLPVVTRKVTGTVGTIERYSDQSFLGDIQIIEE</sequence>
<name>J7IU50_DESMD</name>
<reference evidence="1 2" key="1">
    <citation type="journal article" date="2012" name="J. Bacteriol.">
        <title>Complete genome sequences of Desulfosporosinus orientis DSM765T, Desulfosporosinus youngiae DSM17734T, Desulfosporosinus meridiei DSM13257T, and Desulfosporosinus acidiphilus DSM22704T.</title>
        <authorList>
            <person name="Pester M."/>
            <person name="Brambilla E."/>
            <person name="Alazard D."/>
            <person name="Rattei T."/>
            <person name="Weinmaier T."/>
            <person name="Han J."/>
            <person name="Lucas S."/>
            <person name="Lapidus A."/>
            <person name="Cheng J.F."/>
            <person name="Goodwin L."/>
            <person name="Pitluck S."/>
            <person name="Peters L."/>
            <person name="Ovchinnikova G."/>
            <person name="Teshima H."/>
            <person name="Detter J.C."/>
            <person name="Han C.S."/>
            <person name="Tapia R."/>
            <person name="Land M.L."/>
            <person name="Hauser L."/>
            <person name="Kyrpides N.C."/>
            <person name="Ivanova N.N."/>
            <person name="Pagani I."/>
            <person name="Huntmann M."/>
            <person name="Wei C.L."/>
            <person name="Davenport K.W."/>
            <person name="Daligault H."/>
            <person name="Chain P.S."/>
            <person name="Chen A."/>
            <person name="Mavromatis K."/>
            <person name="Markowitz V."/>
            <person name="Szeto E."/>
            <person name="Mikhailova N."/>
            <person name="Pati A."/>
            <person name="Wagner M."/>
            <person name="Woyke T."/>
            <person name="Ollivier B."/>
            <person name="Klenk H.P."/>
            <person name="Spring S."/>
            <person name="Loy A."/>
        </authorList>
    </citation>
    <scope>NUCLEOTIDE SEQUENCE [LARGE SCALE GENOMIC DNA]</scope>
    <source>
        <strain evidence="2">ATCC BAA-275 / DSM 13257 / NCIMB 13706 / S10</strain>
    </source>
</reference>
<organism evidence="1 2">
    <name type="scientific">Desulfosporosinus meridiei (strain ATCC BAA-275 / DSM 13257 / KCTC 12902 / NCIMB 13706 / S10)</name>
    <dbReference type="NCBI Taxonomy" id="768704"/>
    <lineage>
        <taxon>Bacteria</taxon>
        <taxon>Bacillati</taxon>
        <taxon>Bacillota</taxon>
        <taxon>Clostridia</taxon>
        <taxon>Eubacteriales</taxon>
        <taxon>Desulfitobacteriaceae</taxon>
        <taxon>Desulfosporosinus</taxon>
    </lineage>
</organism>
<dbReference type="EMBL" id="CP003629">
    <property type="protein sequence ID" value="AFQ45250.1"/>
    <property type="molecule type" value="Genomic_DNA"/>
</dbReference>
<dbReference type="HOGENOM" id="CLU_2023004_0_0_9"/>
<reference evidence="2" key="2">
    <citation type="submission" date="2012-08" db="EMBL/GenBank/DDBJ databases">
        <title>Finished genome of Desulfosporosinus meridiei DSM 13257.</title>
        <authorList>
            <person name="Huntemann M."/>
            <person name="Wei C.-L."/>
            <person name="Han J."/>
            <person name="Detter J.C."/>
            <person name="Han C."/>
            <person name="Davenport K."/>
            <person name="Daligault H."/>
            <person name="Erkkila T."/>
            <person name="Gu W."/>
            <person name="Munk A.C.C."/>
            <person name="Teshima H."/>
            <person name="Xu Y."/>
            <person name="Chain P."/>
            <person name="Tapia R."/>
            <person name="Chen A."/>
            <person name="Krypides N."/>
            <person name="Mavromatis K."/>
            <person name="Markowitz V."/>
            <person name="Szeto E."/>
            <person name="Ivanova N."/>
            <person name="Mikhailova N."/>
            <person name="Ovchinnikova G."/>
            <person name="Pagani I."/>
            <person name="Pati A."/>
            <person name="Goodwin L."/>
            <person name="Peters L."/>
            <person name="Pitluck S."/>
            <person name="Woyke T."/>
            <person name="Pester M."/>
            <person name="Spring S."/>
            <person name="Ollivier B."/>
            <person name="Rattei T."/>
            <person name="Klenk H.-P."/>
            <person name="Wagner M."/>
            <person name="Loy A."/>
        </authorList>
    </citation>
    <scope>NUCLEOTIDE SEQUENCE [LARGE SCALE GENOMIC DNA]</scope>
    <source>
        <strain evidence="2">ATCC BAA-275 / DSM 13257 / NCIMB 13706 / S10</strain>
    </source>
</reference>
<evidence type="ECO:0008006" key="3">
    <source>
        <dbReference type="Google" id="ProtNLM"/>
    </source>
</evidence>
<evidence type="ECO:0000313" key="1">
    <source>
        <dbReference type="EMBL" id="AFQ45250.1"/>
    </source>
</evidence>
<proteinExistence type="predicted"/>
<dbReference type="KEGG" id="dmi:Desmer_3387"/>
<evidence type="ECO:0000313" key="2">
    <source>
        <dbReference type="Proteomes" id="UP000005262"/>
    </source>
</evidence>
<dbReference type="Proteomes" id="UP000005262">
    <property type="component" value="Chromosome"/>
</dbReference>
<dbReference type="OrthoDB" id="2837196at2"/>
<keyword evidence="2" id="KW-1185">Reference proteome</keyword>
<gene>
    <name evidence="1" type="ordered locus">Desmer_3387</name>
</gene>
<protein>
    <recommendedName>
        <fullName evidence="3">Helix-turn-helix domain-containing protein</fullName>
    </recommendedName>
</protein>
<accession>J7IU50</accession>
<dbReference type="STRING" id="768704.Desmer_3387"/>
<dbReference type="AlphaFoldDB" id="J7IU50"/>
<dbReference type="RefSeq" id="WP_014904159.1">
    <property type="nucleotide sequence ID" value="NC_018515.1"/>
</dbReference>